<feature type="compositionally biased region" description="Polar residues" evidence="10">
    <location>
        <begin position="250"/>
        <end position="260"/>
    </location>
</feature>
<dbReference type="OrthoDB" id="407432at2759"/>
<feature type="compositionally biased region" description="Pro residues" evidence="10">
    <location>
        <begin position="60"/>
        <end position="75"/>
    </location>
</feature>
<gene>
    <name evidence="13" type="ORF">L228DRAFT_269587</name>
</gene>
<dbReference type="Gene3D" id="1.10.1410.10">
    <property type="match status" value="1"/>
</dbReference>
<feature type="compositionally biased region" description="Polar residues" evidence="10">
    <location>
        <begin position="138"/>
        <end position="165"/>
    </location>
</feature>
<dbReference type="GO" id="GO:1990817">
    <property type="term" value="F:poly(A) RNA polymerase activity"/>
    <property type="evidence" value="ECO:0007669"/>
    <property type="project" value="UniProtKB-EC"/>
</dbReference>
<keyword evidence="8" id="KW-0479">Metal-binding</keyword>
<evidence type="ECO:0000256" key="10">
    <source>
        <dbReference type="SAM" id="MobiDB-lite"/>
    </source>
</evidence>
<dbReference type="Pfam" id="PF03828">
    <property type="entry name" value="PAP_assoc"/>
    <property type="match status" value="1"/>
</dbReference>
<feature type="domain" description="PAP-associated" evidence="11">
    <location>
        <begin position="959"/>
        <end position="1040"/>
    </location>
</feature>
<accession>A0A165FNJ3</accession>
<dbReference type="EMBL" id="KV407461">
    <property type="protein sequence ID" value="KZF21192.1"/>
    <property type="molecule type" value="Genomic_DNA"/>
</dbReference>
<feature type="region of interest" description="Disordered" evidence="10">
    <location>
        <begin position="60"/>
        <end position="83"/>
    </location>
</feature>
<keyword evidence="9" id="KW-0460">Magnesium</keyword>
<dbReference type="Pfam" id="PF22600">
    <property type="entry name" value="MTPAP-like_central"/>
    <property type="match status" value="1"/>
</dbReference>
<comment type="cofactor">
    <cofactor evidence="1">
        <name>Mn(2+)</name>
        <dbReference type="ChEBI" id="CHEBI:29035"/>
    </cofactor>
</comment>
<dbReference type="GO" id="GO:0046872">
    <property type="term" value="F:metal ion binding"/>
    <property type="evidence" value="ECO:0007669"/>
    <property type="project" value="UniProtKB-KW"/>
</dbReference>
<evidence type="ECO:0000313" key="14">
    <source>
        <dbReference type="Proteomes" id="UP000076632"/>
    </source>
</evidence>
<evidence type="ECO:0000256" key="5">
    <source>
        <dbReference type="ARBA" id="ARBA00012388"/>
    </source>
</evidence>
<evidence type="ECO:0000256" key="9">
    <source>
        <dbReference type="ARBA" id="ARBA00022842"/>
    </source>
</evidence>
<dbReference type="PANTHER" id="PTHR12271:SF40">
    <property type="entry name" value="POLY(A) RNA POLYMERASE GLD2"/>
    <property type="match status" value="1"/>
</dbReference>
<evidence type="ECO:0000256" key="4">
    <source>
        <dbReference type="ARBA" id="ARBA00008593"/>
    </source>
</evidence>
<dbReference type="SUPFAM" id="SSF81631">
    <property type="entry name" value="PAP/OAS1 substrate-binding domain"/>
    <property type="match status" value="1"/>
</dbReference>
<comment type="cofactor">
    <cofactor evidence="2">
        <name>Mg(2+)</name>
        <dbReference type="ChEBI" id="CHEBI:18420"/>
    </cofactor>
</comment>
<protein>
    <recommendedName>
        <fullName evidence="5">polynucleotide adenylyltransferase</fullName>
        <ecNumber evidence="5">2.7.7.19</ecNumber>
    </recommendedName>
</protein>
<dbReference type="InParanoid" id="A0A165FNJ3"/>
<dbReference type="EC" id="2.7.7.19" evidence="5"/>
<evidence type="ECO:0000313" key="13">
    <source>
        <dbReference type="EMBL" id="KZF21192.1"/>
    </source>
</evidence>
<dbReference type="InterPro" id="IPR002058">
    <property type="entry name" value="PAP_assoc"/>
</dbReference>
<feature type="region of interest" description="Disordered" evidence="10">
    <location>
        <begin position="109"/>
        <end position="219"/>
    </location>
</feature>
<evidence type="ECO:0000256" key="2">
    <source>
        <dbReference type="ARBA" id="ARBA00001946"/>
    </source>
</evidence>
<feature type="compositionally biased region" description="Gly residues" evidence="10">
    <location>
        <begin position="1"/>
        <end position="10"/>
    </location>
</feature>
<dbReference type="GO" id="GO:0031123">
    <property type="term" value="P:RNA 3'-end processing"/>
    <property type="evidence" value="ECO:0007669"/>
    <property type="project" value="TreeGrafter"/>
</dbReference>
<dbReference type="GO" id="GO:0005737">
    <property type="term" value="C:cytoplasm"/>
    <property type="evidence" value="ECO:0007669"/>
    <property type="project" value="UniProtKB-SubCell"/>
</dbReference>
<dbReference type="Gene3D" id="3.30.460.10">
    <property type="entry name" value="Beta Polymerase, domain 2"/>
    <property type="match status" value="1"/>
</dbReference>
<feature type="domain" description="Poly(A) RNA polymerase mitochondrial-like central palm" evidence="12">
    <location>
        <begin position="340"/>
        <end position="451"/>
    </location>
</feature>
<organism evidence="13 14">
    <name type="scientific">Xylona heveae (strain CBS 132557 / TC161)</name>
    <dbReference type="NCBI Taxonomy" id="1328760"/>
    <lineage>
        <taxon>Eukaryota</taxon>
        <taxon>Fungi</taxon>
        <taxon>Dikarya</taxon>
        <taxon>Ascomycota</taxon>
        <taxon>Pezizomycotina</taxon>
        <taxon>Xylonomycetes</taxon>
        <taxon>Xylonales</taxon>
        <taxon>Xylonaceae</taxon>
        <taxon>Xylona</taxon>
    </lineage>
</organism>
<evidence type="ECO:0000259" key="12">
    <source>
        <dbReference type="Pfam" id="PF22600"/>
    </source>
</evidence>
<dbReference type="AlphaFoldDB" id="A0A165FNJ3"/>
<dbReference type="SUPFAM" id="SSF81301">
    <property type="entry name" value="Nucleotidyltransferase"/>
    <property type="match status" value="1"/>
</dbReference>
<dbReference type="InterPro" id="IPR054708">
    <property type="entry name" value="MTPAP-like_central"/>
</dbReference>
<feature type="region of interest" description="Disordered" evidence="10">
    <location>
        <begin position="1"/>
        <end position="40"/>
    </location>
</feature>
<dbReference type="GeneID" id="28900429"/>
<dbReference type="PANTHER" id="PTHR12271">
    <property type="entry name" value="POLY A POLYMERASE CID PAP -RELATED"/>
    <property type="match status" value="1"/>
</dbReference>
<feature type="region of interest" description="Disordered" evidence="10">
    <location>
        <begin position="231"/>
        <end position="320"/>
    </location>
</feature>
<evidence type="ECO:0000256" key="7">
    <source>
        <dbReference type="ARBA" id="ARBA00022679"/>
    </source>
</evidence>
<evidence type="ECO:0000256" key="1">
    <source>
        <dbReference type="ARBA" id="ARBA00001936"/>
    </source>
</evidence>
<name>A0A165FNJ3_XYLHT</name>
<dbReference type="STRING" id="1328760.A0A165FNJ3"/>
<dbReference type="RefSeq" id="XP_018186747.1">
    <property type="nucleotide sequence ID" value="XM_018335292.1"/>
</dbReference>
<comment type="subcellular location">
    <subcellularLocation>
        <location evidence="3">Cytoplasm</location>
    </subcellularLocation>
</comment>
<evidence type="ECO:0000256" key="6">
    <source>
        <dbReference type="ARBA" id="ARBA00022490"/>
    </source>
</evidence>
<comment type="similarity">
    <text evidence="4">Belongs to the DNA polymerase type-B-like family.</text>
</comment>
<dbReference type="GO" id="GO:0050265">
    <property type="term" value="F:RNA uridylyltransferase activity"/>
    <property type="evidence" value="ECO:0007669"/>
    <property type="project" value="TreeGrafter"/>
</dbReference>
<feature type="compositionally biased region" description="Polar residues" evidence="10">
    <location>
        <begin position="189"/>
        <end position="202"/>
    </location>
</feature>
<feature type="region of interest" description="Disordered" evidence="10">
    <location>
        <begin position="465"/>
        <end position="526"/>
    </location>
</feature>
<dbReference type="InterPro" id="IPR043519">
    <property type="entry name" value="NT_sf"/>
</dbReference>
<sequence>MNNQPPGGGANPHWSHATPPFNQHAMPPHQGSPVPVFHPQSGMPYNVPFQQFTNAHPIQPPPGFPIPPPPPPGLFPPSGEQGASTVSNVITLENRLRGLILGNAEKDRQNEQVFTSQAGPGNPPVQDLPPHMRLAPPQAQQSYLEKSRQWQLNQAEAAVSSQMSVPQIGGSPQHHHRHPNQQPQRQNNTQFHVSETPYQGSNHRGRPYGRGRSQGQTRGAHSYVGFNRQVGATGASPYQQPEPMGWRQNAPPSVANQAFANNHGHPRRGSTQGSQGFGERPPPRNRQLYEPSHSPREHTKPRQPRMVGSRFPPTPEEVEKQAEYLQQLADDEVPKAGIDPKELQEKDAFREMLERICIEAIADYEKQQSDNHAFDSSNVALKCFGSIGSGFATQSSDMDLALLSPESVPNPSSAESGIPRALEKRLLDLGIGARLLERTRVPIIKLCENPTEDLLRMLRDERRKWEEQKDKPIAEEDQTATQNAEDRENPASQMHKAGTSTKPSQSENTPRDPETELNNLEQLPRETLRQYYRRTKRLMESIGGRDYTLPQHKPLENKEGNILNRAGAAYLAGLEQDDLKLRLQNNPSMVFDSNIYRSLFGVWTQAEAESLVIQWEKRRVSETTEVKEDLGQEWVREWKKLQCEDAGEILLFNKRATVLWENLKTLPSISLTTLSQLSNEESSDYCSRAVNLLKELGGRGLDDNSNAQSVLSDRERQVFDETVLRYMDGIRGDSEKMHVREFFATRSSPSLAELQLQHATENELYLYDARVHSSPHSEEEVTAVEEYTKLVRQFGASDPNISASKEKVITLLGPASKRHDRLEFPKSGVGIQCDINFSNRLALHNTTLLRCYSHCDPRVRPMVLFIKTWAKRRQINTPYHGTLSSYGYVLMILHYLANIAQPPVVPNLQLAWKSPSHGSWGSSLETETSVDGYDVRFWRAEDEIKRLADKGMLTHNKQPLGLLLREFFAYYAHTGADIPGHGFTWGTDVLSLRTPGGLLTKQDKGWTGARTVTTDDASGHTKEVRCRYLFAIEDPFEIDHNIARTVTHNGIVGIRDEFRRAWTIMSHVGKGSVPDKELLEELDAKNERKR</sequence>
<feature type="compositionally biased region" description="Polar residues" evidence="10">
    <location>
        <begin position="498"/>
        <end position="508"/>
    </location>
</feature>
<dbReference type="Proteomes" id="UP000076632">
    <property type="component" value="Unassembled WGS sequence"/>
</dbReference>
<dbReference type="GO" id="GO:0010605">
    <property type="term" value="P:negative regulation of macromolecule metabolic process"/>
    <property type="evidence" value="ECO:0007669"/>
    <property type="project" value="UniProtKB-ARBA"/>
</dbReference>
<keyword evidence="14" id="KW-1185">Reference proteome</keyword>
<feature type="compositionally biased region" description="Basic and acidic residues" evidence="10">
    <location>
        <begin position="465"/>
        <end position="474"/>
    </location>
</feature>
<evidence type="ECO:0000256" key="8">
    <source>
        <dbReference type="ARBA" id="ARBA00022723"/>
    </source>
</evidence>
<proteinExistence type="inferred from homology"/>
<keyword evidence="7" id="KW-0808">Transferase</keyword>
<evidence type="ECO:0000256" key="3">
    <source>
        <dbReference type="ARBA" id="ARBA00004496"/>
    </source>
</evidence>
<reference evidence="13 14" key="1">
    <citation type="journal article" date="2016" name="Fungal Biol.">
        <title>The genome of Xylona heveae provides a window into fungal endophytism.</title>
        <authorList>
            <person name="Gazis R."/>
            <person name="Kuo A."/>
            <person name="Riley R."/>
            <person name="LaButti K."/>
            <person name="Lipzen A."/>
            <person name="Lin J."/>
            <person name="Amirebrahimi M."/>
            <person name="Hesse C.N."/>
            <person name="Spatafora J.W."/>
            <person name="Henrissat B."/>
            <person name="Hainaut M."/>
            <person name="Grigoriev I.V."/>
            <person name="Hibbett D.S."/>
        </authorList>
    </citation>
    <scope>NUCLEOTIDE SEQUENCE [LARGE SCALE GENOMIC DNA]</scope>
    <source>
        <strain evidence="13 14">TC161</strain>
    </source>
</reference>
<keyword evidence="6" id="KW-0963">Cytoplasm</keyword>
<evidence type="ECO:0000259" key="11">
    <source>
        <dbReference type="Pfam" id="PF03828"/>
    </source>
</evidence>